<organism evidence="3 4">
    <name type="scientific">Pectinatus brassicae</name>
    <dbReference type="NCBI Taxonomy" id="862415"/>
    <lineage>
        <taxon>Bacteria</taxon>
        <taxon>Bacillati</taxon>
        <taxon>Bacillota</taxon>
        <taxon>Negativicutes</taxon>
        <taxon>Selenomonadales</taxon>
        <taxon>Selenomonadaceae</taxon>
        <taxon>Pectinatus</taxon>
    </lineage>
</organism>
<feature type="chain" id="PRO_5032703126" evidence="2">
    <location>
        <begin position="29"/>
        <end position="217"/>
    </location>
</feature>
<protein>
    <submittedName>
        <fullName evidence="3">Uncharacterized protein</fullName>
    </submittedName>
</protein>
<evidence type="ECO:0000313" key="4">
    <source>
        <dbReference type="Proteomes" id="UP000559117"/>
    </source>
</evidence>
<evidence type="ECO:0000256" key="1">
    <source>
        <dbReference type="SAM" id="MobiDB-lite"/>
    </source>
</evidence>
<dbReference type="RefSeq" id="WP_183861979.1">
    <property type="nucleotide sequence ID" value="NZ_JACHFH010000023.1"/>
</dbReference>
<proteinExistence type="predicted"/>
<feature type="compositionally biased region" description="Basic and acidic residues" evidence="1">
    <location>
        <begin position="197"/>
        <end position="211"/>
    </location>
</feature>
<keyword evidence="2" id="KW-0732">Signal</keyword>
<gene>
    <name evidence="3" type="ORF">HNR32_001909</name>
</gene>
<keyword evidence="4" id="KW-1185">Reference proteome</keyword>
<name>A0A840UWG4_9FIRM</name>
<accession>A0A840UWG4</accession>
<feature type="signal peptide" evidence="2">
    <location>
        <begin position="1"/>
        <end position="28"/>
    </location>
</feature>
<sequence length="217" mass="24346">MKLINIVKTLVGVFCLSIAVGTILPAQASAYTYTSKEYGYSIECPQKPLGAIPLIDANQKGEMLVFKNEGYTILKGWIVATNAFDKKDIPDFDKMTKADSEKYAANLIANRGYETVLFIPVNGHKVMYAVWPKEVYVDSNKDGKNDKKPQQNTSQRIDTYIQGQKTNYVITFFASEAVDKQDMTDYQNGLMSFKEVSADVKTTDNKTETSKKTTKKK</sequence>
<feature type="region of interest" description="Disordered" evidence="1">
    <location>
        <begin position="197"/>
        <end position="217"/>
    </location>
</feature>
<reference evidence="3 4" key="1">
    <citation type="submission" date="2020-08" db="EMBL/GenBank/DDBJ databases">
        <title>Genomic Encyclopedia of Type Strains, Phase IV (KMG-IV): sequencing the most valuable type-strain genomes for metagenomic binning, comparative biology and taxonomic classification.</title>
        <authorList>
            <person name="Goeker M."/>
        </authorList>
    </citation>
    <scope>NUCLEOTIDE SEQUENCE [LARGE SCALE GENOMIC DNA]</scope>
    <source>
        <strain evidence="3 4">DSM 24661</strain>
    </source>
</reference>
<dbReference type="Proteomes" id="UP000559117">
    <property type="component" value="Unassembled WGS sequence"/>
</dbReference>
<dbReference type="AlphaFoldDB" id="A0A840UWG4"/>
<comment type="caution">
    <text evidence="3">The sequence shown here is derived from an EMBL/GenBank/DDBJ whole genome shotgun (WGS) entry which is preliminary data.</text>
</comment>
<dbReference type="EMBL" id="JACHFH010000023">
    <property type="protein sequence ID" value="MBB5336755.1"/>
    <property type="molecule type" value="Genomic_DNA"/>
</dbReference>
<evidence type="ECO:0000313" key="3">
    <source>
        <dbReference type="EMBL" id="MBB5336755.1"/>
    </source>
</evidence>
<evidence type="ECO:0000256" key="2">
    <source>
        <dbReference type="SAM" id="SignalP"/>
    </source>
</evidence>